<evidence type="ECO:0000313" key="5">
    <source>
        <dbReference type="Proteomes" id="UP000007305"/>
    </source>
</evidence>
<evidence type="ECO:0000313" key="4">
    <source>
        <dbReference type="EnsemblPlants" id="Zm00001eb142360_P001"/>
    </source>
</evidence>
<gene>
    <name evidence="4" type="primary">LOC100274294</name>
</gene>
<feature type="compositionally biased region" description="Low complexity" evidence="1">
    <location>
        <begin position="173"/>
        <end position="201"/>
    </location>
</feature>
<dbReference type="HOGENOM" id="CLU_730298_0_0_1"/>
<evidence type="ECO:0000313" key="3">
    <source>
        <dbReference type="EMBL" id="ACF87718.1"/>
    </source>
</evidence>
<keyword evidence="2" id="KW-0732">Signal</keyword>
<sequence>MQSRHHISLSLPCRLSELVCAGVCVLYIHPSTGSPQLQKHTIIPSTAPTSIPIPSSIGGLQISSSLTRQISHRQLWCATTVLWRCTRRWGSGCGATCARPSSWRATACSPTSASSSSACRTSSPTGAAAPRAPSPTSSPLTAAAPPPPPMRCAAATTSSPPAATVRRAPRPSHPAGAASPTSPASARRPRRTSASTTGTAPSPSPSSPRRPSPGSTTTPPPRHHRPGSCCGAGATATTSRLRTRRSTCTPSRRRPRRPRCCSRARPAASSLCVCPTTRPRTKQRAATVTPWTPTRRTSSAASTTSSAARTPTRCSPATCSRNPSPHPLDQESGSTPRGHGRHERTVCHCIAWCACHAWDPVYSVHSTCLGFCMYMRNVM</sequence>
<dbReference type="Proteomes" id="UP000007305">
    <property type="component" value="Chromosome 3"/>
</dbReference>
<dbReference type="PRINTS" id="PR01217">
    <property type="entry name" value="PRICHEXTENSN"/>
</dbReference>
<reference evidence="4" key="3">
    <citation type="submission" date="2019-07" db="EMBL/GenBank/DDBJ databases">
        <authorList>
            <person name="Seetharam A."/>
            <person name="Woodhouse M."/>
            <person name="Cannon E."/>
        </authorList>
    </citation>
    <scope>NUCLEOTIDE SEQUENCE [LARGE SCALE GENOMIC DNA]</scope>
    <source>
        <strain evidence="4">cv. B73</strain>
    </source>
</reference>
<feature type="compositionally biased region" description="Low complexity" evidence="1">
    <location>
        <begin position="109"/>
        <end position="143"/>
    </location>
</feature>
<feature type="region of interest" description="Disordered" evidence="1">
    <location>
        <begin position="109"/>
        <end position="262"/>
    </location>
</feature>
<reference evidence="4" key="4">
    <citation type="submission" date="2021-05" db="UniProtKB">
        <authorList>
            <consortium name="EnsemblPlants"/>
        </authorList>
    </citation>
    <scope>IDENTIFICATION</scope>
    <source>
        <strain evidence="4">cv. B73</strain>
    </source>
</reference>
<feature type="signal peptide" evidence="2">
    <location>
        <begin position="1"/>
        <end position="21"/>
    </location>
</feature>
<accession>B4G025</accession>
<dbReference type="Gramene" id="Zm00001eb142360_T001">
    <property type="protein sequence ID" value="Zm00001eb142360_P001"/>
    <property type="gene ID" value="Zm00001eb142360"/>
</dbReference>
<dbReference type="KEGG" id="zma:100274294"/>
<feature type="compositionally biased region" description="Pro residues" evidence="1">
    <location>
        <begin position="202"/>
        <end position="211"/>
    </location>
</feature>
<dbReference type="EnsemblPlants" id="Zm00001eb142360_T001">
    <property type="protein sequence ID" value="Zm00001eb142360_P001"/>
    <property type="gene ID" value="Zm00001eb142360"/>
</dbReference>
<name>B4G025_MAIZE</name>
<feature type="chain" id="PRO_5043300920" evidence="2">
    <location>
        <begin position="22"/>
        <end position="379"/>
    </location>
</feature>
<reference evidence="3" key="1">
    <citation type="journal article" date="2009" name="PLoS Genet.">
        <title>Sequencing, mapping, and analysis of 27,455 maize full-length cDNAs.</title>
        <authorList>
            <person name="Soderlund C."/>
            <person name="Descour A."/>
            <person name="Kudrna D."/>
            <person name="Bomhoff M."/>
            <person name="Boyd L."/>
            <person name="Currie J."/>
            <person name="Angelova A."/>
            <person name="Collura K."/>
            <person name="Wissotski M."/>
            <person name="Ashley E."/>
            <person name="Morrow D."/>
            <person name="Fernandes J."/>
            <person name="Walbot V."/>
            <person name="Yu Y."/>
        </authorList>
    </citation>
    <scope>NUCLEOTIDE SEQUENCE</scope>
    <source>
        <strain evidence="3">B73</strain>
    </source>
</reference>
<dbReference type="EMBL" id="BT042713">
    <property type="protein sequence ID" value="ACF87718.1"/>
    <property type="molecule type" value="mRNA"/>
</dbReference>
<reference evidence="5" key="2">
    <citation type="submission" date="2015-12" db="EMBL/GenBank/DDBJ databases">
        <title>Update maize B73 reference genome by single molecule sequencing technologies.</title>
        <authorList>
            <consortium name="Maize Genome Sequencing Project"/>
            <person name="Ware D."/>
        </authorList>
    </citation>
    <scope>NUCLEOTIDE SEQUENCE [LARGE SCALE GENOMIC DNA]</scope>
    <source>
        <strain evidence="5">cv. B73</strain>
    </source>
</reference>
<dbReference type="AlphaFoldDB" id="B4G025"/>
<feature type="region of interest" description="Disordered" evidence="1">
    <location>
        <begin position="283"/>
        <end position="337"/>
    </location>
</feature>
<dbReference type="GeneID" id="100274294"/>
<proteinExistence type="evidence at transcript level"/>
<organism evidence="3">
    <name type="scientific">Zea mays</name>
    <name type="common">Maize</name>
    <dbReference type="NCBI Taxonomy" id="4577"/>
    <lineage>
        <taxon>Eukaryota</taxon>
        <taxon>Viridiplantae</taxon>
        <taxon>Streptophyta</taxon>
        <taxon>Embryophyta</taxon>
        <taxon>Tracheophyta</taxon>
        <taxon>Spermatophyta</taxon>
        <taxon>Magnoliopsida</taxon>
        <taxon>Liliopsida</taxon>
        <taxon>Poales</taxon>
        <taxon>Poaceae</taxon>
        <taxon>PACMAD clade</taxon>
        <taxon>Panicoideae</taxon>
        <taxon>Andropogonodae</taxon>
        <taxon>Andropogoneae</taxon>
        <taxon>Tripsacinae</taxon>
        <taxon>Zea</taxon>
    </lineage>
</organism>
<keyword evidence="5" id="KW-1185">Reference proteome</keyword>
<feature type="compositionally biased region" description="Basic residues" evidence="1">
    <location>
        <begin position="241"/>
        <end position="262"/>
    </location>
</feature>
<dbReference type="RefSeq" id="NP_001142130.1">
    <property type="nucleotide sequence ID" value="NM_001148658.1"/>
</dbReference>
<protein>
    <submittedName>
        <fullName evidence="3 4">Uncharacterized protein</fullName>
    </submittedName>
</protein>
<evidence type="ECO:0000256" key="2">
    <source>
        <dbReference type="SAM" id="SignalP"/>
    </source>
</evidence>
<feature type="compositionally biased region" description="Low complexity" evidence="1">
    <location>
        <begin position="292"/>
        <end position="313"/>
    </location>
</feature>
<evidence type="ECO:0000256" key="1">
    <source>
        <dbReference type="SAM" id="MobiDB-lite"/>
    </source>
</evidence>
<feature type="compositionally biased region" description="Low complexity" evidence="1">
    <location>
        <begin position="151"/>
        <end position="166"/>
    </location>
</feature>